<dbReference type="InterPro" id="IPR044048">
    <property type="entry name" value="Big_12"/>
</dbReference>
<organism evidence="4 5">
    <name type="scientific">Massilia solisilvae</name>
    <dbReference type="NCBI Taxonomy" id="1811225"/>
    <lineage>
        <taxon>Bacteria</taxon>
        <taxon>Pseudomonadati</taxon>
        <taxon>Pseudomonadota</taxon>
        <taxon>Betaproteobacteria</taxon>
        <taxon>Burkholderiales</taxon>
        <taxon>Oxalobacteraceae</taxon>
        <taxon>Telluria group</taxon>
        <taxon>Massilia</taxon>
    </lineage>
</organism>
<evidence type="ECO:0000313" key="5">
    <source>
        <dbReference type="Proteomes" id="UP001205861"/>
    </source>
</evidence>
<sequence>MTRPTSFLSGPFAASAPQPGVLLMQGSSRSSADIAFPVPIFGGATPTGVPDHMSIDLVFSTAMALGPGAIWITDGAVQTVVDRGTGLPTMRIIGATDTKQVAASSVHFSGNHVVIDGWDLQPHHTYSVVMAPGALASASGNVFGTLNPGMARFDTGAAVDRSAPTLVSMNLSSSMLRSGAPATLTIKFSEAVPDFNASMVTTPNAVLTNLQSDDKITWTATLAAADLNVETSANVGINMINLHDTAGNAGIPTSLSASYQVDTKAPALPSIQLTGSVLDGAHTIGLTLVFTEPVQALPAAAINAPHATVSALATSDNGRTWTATLSAADTTPSTGNQVSVDLGKVLDIAGNAGSGSVSSSASYAIATAPTGGLTATVVLSGATILRAGGAAPTVTITFSEAVSSIDPGAVSTPFAQLRDLHPLDASGTTWSATLAPHADGIYVPTNAVSIDMARVTSTANHTGSGTASSGNYAVDTIVTAWLAPTVAINDTGLSNSDYVTNDSRLNLKGGVIGLSGFGEPPSGTSVKVMLDGVDASASLSFNYETQQYTWSAFKSTVLAEGTHQVTAWLQDATGHHSAEVSQVFTIDSTLPSLAGPATGASQDASSPLVFNFSEPVYLDPSVASTALQLENLSAYAGIASITIDERNFSADHRTLSISPDALRLAGGSTYRLTLPGAVMMDRAGNLLPSSSVEIKASGTYTDTTAPSALRADGLTSSGWPGKSYPAGTVIDIAVLFDEPVRVVSGQTPSLALNTGGTATFKSASSDGKTLHFGYTVGAADADTPKLDIADASGLAGKIEDLAGNKLDASHIQVTPLNLEWNIAVDTHAPAALNTPSLYSYSDHGISHSDRLTNDATPTLTGTGAEPDAREIQLYEGSSKIGGGYANADGTWFADVFDSKALSDGVHTLSVLQMDQAGNLSPLSATVQVTIDTVAPASVLAAPALDPSSDTGVSNSDHITRDTTPTLTGTAAPNSLVRIYLLQSTPALMGEGVADASGKWSITSRDLVVGSTYQYVARQCDDAGNEGPDSPALTITTDTNGPALSSSTASVASGAAFILKFNERIDVASVGALTLYDSANHVVATYAAGANWSVGSDGSHDISVFQIDGLANGAYKLHAESSQAADLAGNVSLVGLPDLVFTVGPPTT</sequence>
<gene>
    <name evidence="4" type="ORF">NX773_19830</name>
</gene>
<dbReference type="EMBL" id="JANUGV010000007">
    <property type="protein sequence ID" value="MCS0610422.1"/>
    <property type="molecule type" value="Genomic_DNA"/>
</dbReference>
<dbReference type="Proteomes" id="UP001205861">
    <property type="component" value="Unassembled WGS sequence"/>
</dbReference>
<dbReference type="InterPro" id="IPR013783">
    <property type="entry name" value="Ig-like_fold"/>
</dbReference>
<evidence type="ECO:0000256" key="1">
    <source>
        <dbReference type="SAM" id="MobiDB-lite"/>
    </source>
</evidence>
<feature type="domain" description="Bacterial Ig-like" evidence="2">
    <location>
        <begin position="834"/>
        <end position="932"/>
    </location>
</feature>
<feature type="domain" description="Bacterial Ig-like" evidence="3">
    <location>
        <begin position="262"/>
        <end position="363"/>
    </location>
</feature>
<dbReference type="Gene3D" id="2.60.40.10">
    <property type="entry name" value="Immunoglobulins"/>
    <property type="match status" value="3"/>
</dbReference>
<protein>
    <submittedName>
        <fullName evidence="4">Ig-like domain-containing protein</fullName>
    </submittedName>
</protein>
<feature type="domain" description="Bacterial Ig-like" evidence="3">
    <location>
        <begin position="160"/>
        <end position="261"/>
    </location>
</feature>
<keyword evidence="5" id="KW-1185">Reference proteome</keyword>
<reference evidence="4 5" key="1">
    <citation type="submission" date="2022-08" db="EMBL/GenBank/DDBJ databases">
        <title>Reclassification of Massilia species as members of the genera Telluria, Duganella, Pseudoduganella, Mokoshia gen. nov. and Zemynaea gen. nov. using orthogonal and non-orthogonal genome-based approaches.</title>
        <authorList>
            <person name="Bowman J.P."/>
        </authorList>
    </citation>
    <scope>NUCLEOTIDE SEQUENCE [LARGE SCALE GENOMIC DNA]</scope>
    <source>
        <strain evidence="4 5">JCM 31607</strain>
    </source>
</reference>
<evidence type="ECO:0000259" key="2">
    <source>
        <dbReference type="Pfam" id="PF19077"/>
    </source>
</evidence>
<dbReference type="RefSeq" id="WP_258858011.1">
    <property type="nucleotide sequence ID" value="NZ_JANUGV010000007.1"/>
</dbReference>
<dbReference type="NCBIfam" id="NF033510">
    <property type="entry name" value="Ca_tandemer"/>
    <property type="match status" value="1"/>
</dbReference>
<dbReference type="InterPro" id="IPR044016">
    <property type="entry name" value="Big_13"/>
</dbReference>
<evidence type="ECO:0000313" key="4">
    <source>
        <dbReference type="EMBL" id="MCS0610422.1"/>
    </source>
</evidence>
<dbReference type="Pfam" id="PF19077">
    <property type="entry name" value="Big_13"/>
    <property type="match status" value="2"/>
</dbReference>
<feature type="domain" description="Bacterial Ig-like" evidence="2">
    <location>
        <begin position="942"/>
        <end position="1038"/>
    </location>
</feature>
<feature type="region of interest" description="Disordered" evidence="1">
    <location>
        <begin position="945"/>
        <end position="966"/>
    </location>
</feature>
<comment type="caution">
    <text evidence="4">The sequence shown here is derived from an EMBL/GenBank/DDBJ whole genome shotgun (WGS) entry which is preliminary data.</text>
</comment>
<accession>A0ABT2BPI3</accession>
<feature type="compositionally biased region" description="Polar residues" evidence="1">
    <location>
        <begin position="949"/>
        <end position="966"/>
    </location>
</feature>
<proteinExistence type="predicted"/>
<feature type="domain" description="Bacterial Ig-like" evidence="3">
    <location>
        <begin position="374"/>
        <end position="474"/>
    </location>
</feature>
<name>A0ABT2BPI3_9BURK</name>
<evidence type="ECO:0000259" key="3">
    <source>
        <dbReference type="Pfam" id="PF19078"/>
    </source>
</evidence>
<dbReference type="Pfam" id="PF19078">
    <property type="entry name" value="Big_12"/>
    <property type="match status" value="3"/>
</dbReference>